<dbReference type="InParanoid" id="A0A7R8V689"/>
<dbReference type="Gene3D" id="1.10.555.10">
    <property type="entry name" value="Rho GTPase activation protein"/>
    <property type="match status" value="1"/>
</dbReference>
<dbReference type="InterPro" id="IPR008936">
    <property type="entry name" value="Rho_GTPase_activation_prot"/>
</dbReference>
<gene>
    <name evidence="3" type="ORF">HERILL_LOCUS15104</name>
</gene>
<dbReference type="OMA" id="YHDLFVH"/>
<dbReference type="Pfam" id="PF00620">
    <property type="entry name" value="RhoGAP"/>
    <property type="match status" value="1"/>
</dbReference>
<feature type="compositionally biased region" description="Polar residues" evidence="1">
    <location>
        <begin position="861"/>
        <end position="893"/>
    </location>
</feature>
<feature type="domain" description="Rho-GAP" evidence="2">
    <location>
        <begin position="52"/>
        <end position="233"/>
    </location>
</feature>
<dbReference type="PANTHER" id="PTHR15670">
    <property type="entry name" value="RHO GTPASE ACTIVATING PROTEIN 11A"/>
    <property type="match status" value="1"/>
</dbReference>
<dbReference type="InterPro" id="IPR000198">
    <property type="entry name" value="RhoGAP_dom"/>
</dbReference>
<feature type="region of interest" description="Disordered" evidence="1">
    <location>
        <begin position="336"/>
        <end position="365"/>
    </location>
</feature>
<feature type="region of interest" description="Disordered" evidence="1">
    <location>
        <begin position="861"/>
        <end position="951"/>
    </location>
</feature>
<dbReference type="GO" id="GO:0005096">
    <property type="term" value="F:GTPase activator activity"/>
    <property type="evidence" value="ECO:0007669"/>
    <property type="project" value="TreeGrafter"/>
</dbReference>
<sequence length="951" mass="105812">MLLGDVLNKDELSSLVIAELKEFGIKFRKEKKTKSAQEKCCRRIFRMPLAALELTDVVLASGGVVQIPKFVADACQRILEQVETEGLFRKAGSANRQKEIRVGLEAGLPLGRLHHVIDVANVLKSFFRELPEPLIPPSIQEPLLRSLLAGERGTKPLLMTCLLLPMLNINTLAFFMQFLHTVSLSSHRNKMTTDNLAILFTPGLMPLADISGVRFANHVKVVKLLIEKSELIGVLPESIAEKLNHLAAKTPSGADKKKKKRRSGSLTRMFNGLRKIVGVIGSAENLDSTAENEPATPCLSKSAKKRKLADVSAFSAKKKKDLLALFPENEGVLPNTPFSEKETKKTRLSLGGRKVAKSSSSTSANGLPVERRWSMVGPGWNRKKHSQTEFDRKVEASNPSLSPIMSAPCIVDVDSPKENTPVETFEKDEDKTLSITEPTNAVCDYDFVRIPKSEYEAIKERVSAIETRISQEFGSVRDCILRSSSSDLDNSLSGPEKVLNKFEKTMEEAGNVTSPQTELLAKRLSRELKIRGSEEHKVIRSPSARKIGTMRRRSRENVKLARNKTWHISNKVTEVQPNIEVRNGVVPFYPKSNLKRGRPNTVFTGLHQPGSISKMEEDNIDDNNLNEGEKWTSAEIFFNNTNGAKRRSIGVQSTTDAIVEENAETNEFKTPAKRPKSNDETPMYITTINLNEAKTPMLPPKSTVKKASVSKSHSKIEPKNIQKPVPEDGLQGRASIARLRSQNAGMVMAKAKLFDELGSDVDKPKLPLRANENRRKSSIYQNKISSHNEANNCYLVPYKNLITQMPKDRMSDFSSAKTPRRKVTPKSPGYVQKRQMQKLSLSRQVIQNRATIENIVNDIENVSNNSDGNVKNNSLSRSANSGRKSSNADSPYCNTPRIKKPLQVNSPRRFVKTPRGQSNTSGGRRTPLKATPVGTRCSPRLKLQSENKYTS</sequence>
<evidence type="ECO:0000313" key="4">
    <source>
        <dbReference type="Proteomes" id="UP000594454"/>
    </source>
</evidence>
<dbReference type="InterPro" id="IPR042869">
    <property type="entry name" value="ARHGAP11A/B"/>
</dbReference>
<dbReference type="EMBL" id="LR899014">
    <property type="protein sequence ID" value="CAD7092772.1"/>
    <property type="molecule type" value="Genomic_DNA"/>
</dbReference>
<feature type="region of interest" description="Disordered" evidence="1">
    <location>
        <begin position="808"/>
        <end position="837"/>
    </location>
</feature>
<dbReference type="AlphaFoldDB" id="A0A7R8V689"/>
<dbReference type="GO" id="GO:0007165">
    <property type="term" value="P:signal transduction"/>
    <property type="evidence" value="ECO:0007669"/>
    <property type="project" value="InterPro"/>
</dbReference>
<reference evidence="3 4" key="1">
    <citation type="submission" date="2020-11" db="EMBL/GenBank/DDBJ databases">
        <authorList>
            <person name="Wallbank WR R."/>
            <person name="Pardo Diaz C."/>
            <person name="Kozak K."/>
            <person name="Martin S."/>
            <person name="Jiggins C."/>
            <person name="Moest M."/>
            <person name="Warren A I."/>
            <person name="Generalovic N T."/>
            <person name="Byers J.R.P. K."/>
            <person name="Montejo-Kovacevich G."/>
            <person name="Yen C E."/>
        </authorList>
    </citation>
    <scope>NUCLEOTIDE SEQUENCE [LARGE SCALE GENOMIC DNA]</scope>
</reference>
<organism evidence="3 4">
    <name type="scientific">Hermetia illucens</name>
    <name type="common">Black soldier fly</name>
    <dbReference type="NCBI Taxonomy" id="343691"/>
    <lineage>
        <taxon>Eukaryota</taxon>
        <taxon>Metazoa</taxon>
        <taxon>Ecdysozoa</taxon>
        <taxon>Arthropoda</taxon>
        <taxon>Hexapoda</taxon>
        <taxon>Insecta</taxon>
        <taxon>Pterygota</taxon>
        <taxon>Neoptera</taxon>
        <taxon>Endopterygota</taxon>
        <taxon>Diptera</taxon>
        <taxon>Brachycera</taxon>
        <taxon>Stratiomyomorpha</taxon>
        <taxon>Stratiomyidae</taxon>
        <taxon>Hermetiinae</taxon>
        <taxon>Hermetia</taxon>
    </lineage>
</organism>
<protein>
    <recommendedName>
        <fullName evidence="2">Rho-GAP domain-containing protein</fullName>
    </recommendedName>
</protein>
<accession>A0A7R8V689</accession>
<dbReference type="OrthoDB" id="410651at2759"/>
<feature type="region of interest" description="Disordered" evidence="1">
    <location>
        <begin position="708"/>
        <end position="728"/>
    </location>
</feature>
<evidence type="ECO:0000256" key="1">
    <source>
        <dbReference type="SAM" id="MobiDB-lite"/>
    </source>
</evidence>
<name>A0A7R8V689_HERIL</name>
<dbReference type="Proteomes" id="UP000594454">
    <property type="component" value="Chromosome 6"/>
</dbReference>
<evidence type="ECO:0000259" key="2">
    <source>
        <dbReference type="PROSITE" id="PS50238"/>
    </source>
</evidence>
<keyword evidence="4" id="KW-1185">Reference proteome</keyword>
<evidence type="ECO:0000313" key="3">
    <source>
        <dbReference type="EMBL" id="CAD7092772.1"/>
    </source>
</evidence>
<dbReference type="SUPFAM" id="SSF48350">
    <property type="entry name" value="GTPase activation domain, GAP"/>
    <property type="match status" value="1"/>
</dbReference>
<dbReference type="PANTHER" id="PTHR15670:SF4">
    <property type="entry name" value="RHO GTPASE-ACTIVATING PROTEIN 11A"/>
    <property type="match status" value="1"/>
</dbReference>
<dbReference type="SMART" id="SM00324">
    <property type="entry name" value="RhoGAP"/>
    <property type="match status" value="1"/>
</dbReference>
<dbReference type="PROSITE" id="PS50238">
    <property type="entry name" value="RHOGAP"/>
    <property type="match status" value="1"/>
</dbReference>
<proteinExistence type="predicted"/>